<reference evidence="4 5" key="1">
    <citation type="journal article" date="2021" name="BMC Genomics">
        <title>Datura genome reveals duplications of psychoactive alkaloid biosynthetic genes and high mutation rate following tissue culture.</title>
        <authorList>
            <person name="Rajewski A."/>
            <person name="Carter-House D."/>
            <person name="Stajich J."/>
            <person name="Litt A."/>
        </authorList>
    </citation>
    <scope>NUCLEOTIDE SEQUENCE [LARGE SCALE GENOMIC DNA]</scope>
    <source>
        <strain evidence="4">AR-01</strain>
    </source>
</reference>
<proteinExistence type="inferred from homology"/>
<organism evidence="4 5">
    <name type="scientific">Datura stramonium</name>
    <name type="common">Jimsonweed</name>
    <name type="synonym">Common thornapple</name>
    <dbReference type="NCBI Taxonomy" id="4076"/>
    <lineage>
        <taxon>Eukaryota</taxon>
        <taxon>Viridiplantae</taxon>
        <taxon>Streptophyta</taxon>
        <taxon>Embryophyta</taxon>
        <taxon>Tracheophyta</taxon>
        <taxon>Spermatophyta</taxon>
        <taxon>Magnoliopsida</taxon>
        <taxon>eudicotyledons</taxon>
        <taxon>Gunneridae</taxon>
        <taxon>Pentapetalae</taxon>
        <taxon>asterids</taxon>
        <taxon>lamiids</taxon>
        <taxon>Solanales</taxon>
        <taxon>Solanaceae</taxon>
        <taxon>Solanoideae</taxon>
        <taxon>Datureae</taxon>
        <taxon>Datura</taxon>
    </lineage>
</organism>
<feature type="domain" description="Inositol polyphosphate-related phosphatase" evidence="3">
    <location>
        <begin position="33"/>
        <end position="384"/>
    </location>
</feature>
<keyword evidence="2" id="KW-0378">Hydrolase</keyword>
<evidence type="ECO:0000313" key="5">
    <source>
        <dbReference type="Proteomes" id="UP000823775"/>
    </source>
</evidence>
<dbReference type="PANTHER" id="PTHR45666:SF59">
    <property type="entry name" value="TYPE IV INOSITOL POLYPHOSPHATE 5-PHOSPHATASE 9-LIKE ISOFORM X1"/>
    <property type="match status" value="1"/>
</dbReference>
<evidence type="ECO:0000256" key="2">
    <source>
        <dbReference type="ARBA" id="ARBA00022801"/>
    </source>
</evidence>
<dbReference type="Gene3D" id="3.60.10.10">
    <property type="entry name" value="Endonuclease/exonuclease/phosphatase"/>
    <property type="match status" value="1"/>
</dbReference>
<dbReference type="InterPro" id="IPR045849">
    <property type="entry name" value="IP5P_plant"/>
</dbReference>
<dbReference type="EMBL" id="JACEIK010000230">
    <property type="protein sequence ID" value="MCD7452946.1"/>
    <property type="molecule type" value="Genomic_DNA"/>
</dbReference>
<dbReference type="SMART" id="SM00128">
    <property type="entry name" value="IPPc"/>
    <property type="match status" value="1"/>
</dbReference>
<evidence type="ECO:0000259" key="3">
    <source>
        <dbReference type="SMART" id="SM00128"/>
    </source>
</evidence>
<dbReference type="Proteomes" id="UP000823775">
    <property type="component" value="Unassembled WGS sequence"/>
</dbReference>
<dbReference type="PANTHER" id="PTHR45666">
    <property type="entry name" value="TYPE IV INOSITOL POLYPHOSPHATE 5-PHOSPHATASE 9"/>
    <property type="match status" value="1"/>
</dbReference>
<keyword evidence="5" id="KW-1185">Reference proteome</keyword>
<protein>
    <recommendedName>
        <fullName evidence="3">Inositol polyphosphate-related phosphatase domain-containing protein</fullName>
    </recommendedName>
</protein>
<accession>A0ABS8S1M3</accession>
<dbReference type="SUPFAM" id="SSF56219">
    <property type="entry name" value="DNase I-like"/>
    <property type="match status" value="1"/>
</dbReference>
<sequence>MLFTLAANKILEDRLNHEDHSIADSPTTSAEFQNFTLFVSSWNVGGIAPPADLDMEDLLQTQNNLADIYVLGFQEIVPLNAGNIIVQENTSISMQWNSLISAALNKTDATMITLHQKAELGESHQKVYPIKREGSSFTTSTTSSSPHFECIISKQMVGIFITIWARFPLLPYIRHTSVSSVGCGIFGCLGNKGSVSVRFCLHETSFCFVCSHLASGGKEGDKRERNANASQILSRTRFSSDPFHCLPRKILQHDRVIWLGDLNYRIYLPEPTTRSLVNDRQWSTLLQNDQLKAELREGCTFEGWNEEEIEFAPTYKYNPDSDDYYGCNNQKGKKEKSRTPAWCDRIIWFGKGLKQRLYNRGECKLSDHRPVRAIFTAEVKIQCQSTEKIFKIFS</sequence>
<dbReference type="InterPro" id="IPR036691">
    <property type="entry name" value="Endo/exonu/phosph_ase_sf"/>
</dbReference>
<comment type="caution">
    <text evidence="4">The sequence shown here is derived from an EMBL/GenBank/DDBJ whole genome shotgun (WGS) entry which is preliminary data.</text>
</comment>
<name>A0ABS8S1M3_DATST</name>
<evidence type="ECO:0000313" key="4">
    <source>
        <dbReference type="EMBL" id="MCD7452946.1"/>
    </source>
</evidence>
<dbReference type="Pfam" id="PF22669">
    <property type="entry name" value="Exo_endo_phos2"/>
    <property type="match status" value="1"/>
</dbReference>
<evidence type="ECO:0000256" key="1">
    <source>
        <dbReference type="ARBA" id="ARBA00010768"/>
    </source>
</evidence>
<dbReference type="InterPro" id="IPR000300">
    <property type="entry name" value="IPPc"/>
</dbReference>
<comment type="similarity">
    <text evidence="1">Belongs to the inositol polyphosphate 5-phosphatase family.</text>
</comment>
<gene>
    <name evidence="4" type="ORF">HAX54_018915</name>
</gene>